<dbReference type="InterPro" id="IPR006214">
    <property type="entry name" value="Bax_inhibitor_1-related"/>
</dbReference>
<evidence type="ECO:0000256" key="2">
    <source>
        <dbReference type="ARBA" id="ARBA00010350"/>
    </source>
</evidence>
<name>A0A516H1K3_9PROT</name>
<gene>
    <name evidence="7" type="ORF">FNB15_10420</name>
</gene>
<feature type="transmembrane region" description="Helical" evidence="6">
    <location>
        <begin position="151"/>
        <end position="169"/>
    </location>
</feature>
<dbReference type="Proteomes" id="UP000317496">
    <property type="component" value="Chromosome"/>
</dbReference>
<keyword evidence="4 6" id="KW-1133">Transmembrane helix</keyword>
<comment type="similarity">
    <text evidence="2 6">Belongs to the BI1 family.</text>
</comment>
<dbReference type="AlphaFoldDB" id="A0A516H1K3"/>
<evidence type="ECO:0000256" key="1">
    <source>
        <dbReference type="ARBA" id="ARBA00004141"/>
    </source>
</evidence>
<dbReference type="CDD" id="cd10432">
    <property type="entry name" value="BI-1-like_bacterial"/>
    <property type="match status" value="1"/>
</dbReference>
<dbReference type="PANTHER" id="PTHR23291">
    <property type="entry name" value="BAX INHIBITOR-RELATED"/>
    <property type="match status" value="1"/>
</dbReference>
<dbReference type="RefSeq" id="WP_144068639.1">
    <property type="nucleotide sequence ID" value="NZ_CP041636.1"/>
</dbReference>
<dbReference type="OrthoDB" id="9793828at2"/>
<dbReference type="GO" id="GO:0005886">
    <property type="term" value="C:plasma membrane"/>
    <property type="evidence" value="ECO:0007669"/>
    <property type="project" value="TreeGrafter"/>
</dbReference>
<proteinExistence type="inferred from homology"/>
<evidence type="ECO:0000313" key="8">
    <source>
        <dbReference type="Proteomes" id="UP000317496"/>
    </source>
</evidence>
<dbReference type="EMBL" id="CP041636">
    <property type="protein sequence ID" value="QDO97658.1"/>
    <property type="molecule type" value="Genomic_DNA"/>
</dbReference>
<reference evidence="7 8" key="1">
    <citation type="submission" date="2019-07" db="EMBL/GenBank/DDBJ databases">
        <title>Genome sequencing for Ferrovibrio sp. K5.</title>
        <authorList>
            <person name="Park S.-J."/>
        </authorList>
    </citation>
    <scope>NUCLEOTIDE SEQUENCE [LARGE SCALE GENOMIC DNA]</scope>
    <source>
        <strain evidence="7 8">K5</strain>
    </source>
</reference>
<evidence type="ECO:0000256" key="4">
    <source>
        <dbReference type="ARBA" id="ARBA00022989"/>
    </source>
</evidence>
<evidence type="ECO:0000256" key="6">
    <source>
        <dbReference type="RuleBase" id="RU004379"/>
    </source>
</evidence>
<keyword evidence="8" id="KW-1185">Reference proteome</keyword>
<sequence length="241" mass="26032">MATPFNQPRFGYGTTTIDRAVVDQALRSYMLRVYNYMGSGLALSAIVALVVSQSPALMSTLFTGGMSFVVMLAPLGILLVMSFGANKMSAAAVQGLYWAFTATMGLSISTIFMVYTGTSILRIFFITAAMFGAMSLWGYTTKRDLTGMGTFLFMGVIGLVIASVVNIFLGSTVLQFAISAITVLVFTGLTAFDTQRIKSEFYEGDASDIQTKQAVFGATSLYLNFLNIFMALLSLFGQKNE</sequence>
<keyword evidence="5 6" id="KW-0472">Membrane</keyword>
<feature type="transmembrane region" description="Helical" evidence="6">
    <location>
        <begin position="57"/>
        <end position="83"/>
    </location>
</feature>
<feature type="transmembrane region" description="Helical" evidence="6">
    <location>
        <begin position="175"/>
        <end position="193"/>
    </location>
</feature>
<evidence type="ECO:0000256" key="3">
    <source>
        <dbReference type="ARBA" id="ARBA00022692"/>
    </source>
</evidence>
<evidence type="ECO:0000313" key="7">
    <source>
        <dbReference type="EMBL" id="QDO97658.1"/>
    </source>
</evidence>
<feature type="transmembrane region" description="Helical" evidence="6">
    <location>
        <begin position="214"/>
        <end position="236"/>
    </location>
</feature>
<dbReference type="PANTHER" id="PTHR23291:SF50">
    <property type="entry name" value="PROTEIN LIFEGUARD 4"/>
    <property type="match status" value="1"/>
</dbReference>
<dbReference type="Pfam" id="PF01027">
    <property type="entry name" value="Bax1-I"/>
    <property type="match status" value="1"/>
</dbReference>
<feature type="transmembrane region" description="Helical" evidence="6">
    <location>
        <begin position="120"/>
        <end position="139"/>
    </location>
</feature>
<organism evidence="7 8">
    <name type="scientific">Ferrovibrio terrae</name>
    <dbReference type="NCBI Taxonomy" id="2594003"/>
    <lineage>
        <taxon>Bacteria</taxon>
        <taxon>Pseudomonadati</taxon>
        <taxon>Pseudomonadota</taxon>
        <taxon>Alphaproteobacteria</taxon>
        <taxon>Rhodospirillales</taxon>
        <taxon>Rhodospirillaceae</taxon>
        <taxon>Ferrovibrio</taxon>
    </lineage>
</organism>
<feature type="transmembrane region" description="Helical" evidence="6">
    <location>
        <begin position="95"/>
        <end position="114"/>
    </location>
</feature>
<comment type="subcellular location">
    <subcellularLocation>
        <location evidence="1">Membrane</location>
        <topology evidence="1">Multi-pass membrane protein</topology>
    </subcellularLocation>
</comment>
<protein>
    <submittedName>
        <fullName evidence="7">Bax inhibitor-1/YccA family protein</fullName>
    </submittedName>
</protein>
<accession>A0A516H1K3</accession>
<feature type="transmembrane region" description="Helical" evidence="6">
    <location>
        <begin position="33"/>
        <end position="51"/>
    </location>
</feature>
<evidence type="ECO:0000256" key="5">
    <source>
        <dbReference type="ARBA" id="ARBA00023136"/>
    </source>
</evidence>
<dbReference type="KEGG" id="fer:FNB15_10420"/>
<keyword evidence="3 6" id="KW-0812">Transmembrane</keyword>